<comment type="caution">
    <text evidence="2">The sequence shown here is derived from an EMBL/GenBank/DDBJ whole genome shotgun (WGS) entry which is preliminary data.</text>
</comment>
<accession>A0A841FVZ4</accession>
<sequence length="257" mass="27175">MPAGELGKSRRYAVPWRLPSPVRVTWTTGGGERLPTPGIPRASGRQGGTFARAVAWWTGGALFAPSSPSKPRPRYPRHDRPAESPPRGPCAPARRARDGCERRQRGRPLASGEGFLAPGGQPAAGPALPPGLRSRRAYGVADRRSIPRRSPSAQTPTGVSPACPRRTASRADDTVSRTGGRARSPARPAPAAAPALFARRQTAAPHAGGTTPRRRGFPAPGLPRPRNSPQRLSHVRLRTCAPARPTASRAGEAPFSP</sequence>
<feature type="region of interest" description="Disordered" evidence="1">
    <location>
        <begin position="61"/>
        <end position="257"/>
    </location>
</feature>
<evidence type="ECO:0000313" key="2">
    <source>
        <dbReference type="EMBL" id="MBB6037497.1"/>
    </source>
</evidence>
<feature type="compositionally biased region" description="Low complexity" evidence="1">
    <location>
        <begin position="116"/>
        <end position="132"/>
    </location>
</feature>
<protein>
    <submittedName>
        <fullName evidence="2">Uncharacterized protein</fullName>
    </submittedName>
</protein>
<feature type="region of interest" description="Disordered" evidence="1">
    <location>
        <begin position="26"/>
        <end position="46"/>
    </location>
</feature>
<keyword evidence="3" id="KW-1185">Reference proteome</keyword>
<gene>
    <name evidence="2" type="ORF">HNR73_005373</name>
</gene>
<reference evidence="2 3" key="1">
    <citation type="submission" date="2020-08" db="EMBL/GenBank/DDBJ databases">
        <title>Genomic Encyclopedia of Type Strains, Phase IV (KMG-IV): sequencing the most valuable type-strain genomes for metagenomic binning, comparative biology and taxonomic classification.</title>
        <authorList>
            <person name="Goeker M."/>
        </authorList>
    </citation>
    <scope>NUCLEOTIDE SEQUENCE [LARGE SCALE GENOMIC DNA]</scope>
    <source>
        <strain evidence="2 3">YIM 65646</strain>
    </source>
</reference>
<dbReference type="Proteomes" id="UP000548476">
    <property type="component" value="Unassembled WGS sequence"/>
</dbReference>
<organism evidence="2 3">
    <name type="scientific">Phytomonospora endophytica</name>
    <dbReference type="NCBI Taxonomy" id="714109"/>
    <lineage>
        <taxon>Bacteria</taxon>
        <taxon>Bacillati</taxon>
        <taxon>Actinomycetota</taxon>
        <taxon>Actinomycetes</taxon>
        <taxon>Micromonosporales</taxon>
        <taxon>Micromonosporaceae</taxon>
        <taxon>Phytomonospora</taxon>
    </lineage>
</organism>
<proteinExistence type="predicted"/>
<evidence type="ECO:0000313" key="3">
    <source>
        <dbReference type="Proteomes" id="UP000548476"/>
    </source>
</evidence>
<dbReference type="EMBL" id="JACHGT010000012">
    <property type="protein sequence ID" value="MBB6037497.1"/>
    <property type="molecule type" value="Genomic_DNA"/>
</dbReference>
<name>A0A841FVZ4_9ACTN</name>
<evidence type="ECO:0000256" key="1">
    <source>
        <dbReference type="SAM" id="MobiDB-lite"/>
    </source>
</evidence>
<feature type="compositionally biased region" description="Low complexity" evidence="1">
    <location>
        <begin position="181"/>
        <end position="204"/>
    </location>
</feature>
<dbReference type="AlphaFoldDB" id="A0A841FVZ4"/>